<dbReference type="EMBL" id="CM039431">
    <property type="protein sequence ID" value="KAI4335929.1"/>
    <property type="molecule type" value="Genomic_DNA"/>
</dbReference>
<gene>
    <name evidence="1" type="ORF">L6164_014524</name>
</gene>
<accession>A0ACB9NJK8</accession>
<sequence length="478" mass="55721">MFKKSSSHFICQLKIAEDNSGNQLGNCHQIQTAMNSKNFDLGNHAYRSLLPNSKSNYKRKSELVHPTHLHLRNFLTQMSNNSRSDSDTSSDVEELLRIGTRCRELRSEKDMLKSSQYQSFELIRMLELREKSISEAQTEDKRHIERLEKELQNCSQEIDYLRDQLNMRNSEVNYLVEHVRSLKLKLEETENLQPEVYKLREELQRSKSDEFFLIQELETKEMELQNSTFSIEKLEESISAMALESQCEVESMKLDMMALEQSSFEAKKIQEETLQEKIRMSRLNEELQILFQDAQETIISLNEENMELKEKLNISKTNAKLFSEKVEEWLEQKDGSQSKCQSSLSEQACNPTISENISAYGEVLGPLLARLETVLKSDSCLNGEMEKMSSQMQEYEFLVEKLKEELKQEKLKAKEEAEDLAQEMAELRYQVTGLLEEECKRRACIEQASLQRIAELEAQLQSEQRRKPLVSVRHLPEA</sequence>
<protein>
    <submittedName>
        <fullName evidence="1">Uncharacterized protein</fullName>
    </submittedName>
</protein>
<keyword evidence="2" id="KW-1185">Reference proteome</keyword>
<proteinExistence type="predicted"/>
<organism evidence="1 2">
    <name type="scientific">Bauhinia variegata</name>
    <name type="common">Purple orchid tree</name>
    <name type="synonym">Phanera variegata</name>
    <dbReference type="NCBI Taxonomy" id="167791"/>
    <lineage>
        <taxon>Eukaryota</taxon>
        <taxon>Viridiplantae</taxon>
        <taxon>Streptophyta</taxon>
        <taxon>Embryophyta</taxon>
        <taxon>Tracheophyta</taxon>
        <taxon>Spermatophyta</taxon>
        <taxon>Magnoliopsida</taxon>
        <taxon>eudicotyledons</taxon>
        <taxon>Gunneridae</taxon>
        <taxon>Pentapetalae</taxon>
        <taxon>rosids</taxon>
        <taxon>fabids</taxon>
        <taxon>Fabales</taxon>
        <taxon>Fabaceae</taxon>
        <taxon>Cercidoideae</taxon>
        <taxon>Cercideae</taxon>
        <taxon>Bauhiniinae</taxon>
        <taxon>Bauhinia</taxon>
    </lineage>
</organism>
<evidence type="ECO:0000313" key="1">
    <source>
        <dbReference type="EMBL" id="KAI4335929.1"/>
    </source>
</evidence>
<comment type="caution">
    <text evidence="1">The sequence shown here is derived from an EMBL/GenBank/DDBJ whole genome shotgun (WGS) entry which is preliminary data.</text>
</comment>
<reference evidence="1 2" key="1">
    <citation type="journal article" date="2022" name="DNA Res.">
        <title>Chromosomal-level genome assembly of the orchid tree Bauhinia variegata (Leguminosae; Cercidoideae) supports the allotetraploid origin hypothesis of Bauhinia.</title>
        <authorList>
            <person name="Zhong Y."/>
            <person name="Chen Y."/>
            <person name="Zheng D."/>
            <person name="Pang J."/>
            <person name="Liu Y."/>
            <person name="Luo S."/>
            <person name="Meng S."/>
            <person name="Qian L."/>
            <person name="Wei D."/>
            <person name="Dai S."/>
            <person name="Zhou R."/>
        </authorList>
    </citation>
    <scope>NUCLEOTIDE SEQUENCE [LARGE SCALE GENOMIC DNA]</scope>
    <source>
        <strain evidence="1">BV-YZ2020</strain>
    </source>
</reference>
<name>A0ACB9NJK8_BAUVA</name>
<evidence type="ECO:0000313" key="2">
    <source>
        <dbReference type="Proteomes" id="UP000828941"/>
    </source>
</evidence>
<dbReference type="Proteomes" id="UP000828941">
    <property type="component" value="Chromosome 6"/>
</dbReference>